<name>A0A916W8K3_9BACT</name>
<protein>
    <recommendedName>
        <fullName evidence="1">Ice-binding protein C-terminal domain-containing protein</fullName>
    </recommendedName>
</protein>
<feature type="domain" description="Ice-binding protein C-terminal" evidence="1">
    <location>
        <begin position="180"/>
        <end position="205"/>
    </location>
</feature>
<evidence type="ECO:0000313" key="2">
    <source>
        <dbReference type="EMBL" id="GGA76147.1"/>
    </source>
</evidence>
<reference evidence="2" key="1">
    <citation type="journal article" date="2014" name="Int. J. Syst. Evol. Microbiol.">
        <title>Complete genome sequence of Corynebacterium casei LMG S-19264T (=DSM 44701T), isolated from a smear-ripened cheese.</title>
        <authorList>
            <consortium name="US DOE Joint Genome Institute (JGI-PGF)"/>
            <person name="Walter F."/>
            <person name="Albersmeier A."/>
            <person name="Kalinowski J."/>
            <person name="Ruckert C."/>
        </authorList>
    </citation>
    <scope>NUCLEOTIDE SEQUENCE</scope>
    <source>
        <strain evidence="2">CGMCC 1.15447</strain>
    </source>
</reference>
<keyword evidence="3" id="KW-1185">Reference proteome</keyword>
<sequence>MLTSSLFLFGVLAAFGDSYQVNVVAYTQSENFAGIDAAGDFVVNVSNSLMNPGSSCGGVMGASTCFETYYVGQQSGVYSTALPSLNWDDGTACSADGLSGVCNGTHEVLGGFLGGVKGVWDGSAGSLTEIMPGESFDGGYINALGDAVFIDGSNDTLVSVVDSPAVSGLDLHMDMVDPAAVPEPASFWLVGLGMLASAAVVTERRVHCRVAVKHSRDRRGW</sequence>
<dbReference type="EMBL" id="BMJB01000002">
    <property type="protein sequence ID" value="GGA76147.1"/>
    <property type="molecule type" value="Genomic_DNA"/>
</dbReference>
<proteinExistence type="predicted"/>
<accession>A0A916W8K3</accession>
<evidence type="ECO:0000259" key="1">
    <source>
        <dbReference type="Pfam" id="PF07589"/>
    </source>
</evidence>
<evidence type="ECO:0000313" key="3">
    <source>
        <dbReference type="Proteomes" id="UP000648801"/>
    </source>
</evidence>
<dbReference type="Proteomes" id="UP000648801">
    <property type="component" value="Unassembled WGS sequence"/>
</dbReference>
<gene>
    <name evidence="2" type="ORF">GCM10011507_29430</name>
</gene>
<organism evidence="2 3">
    <name type="scientific">Edaphobacter acidisoli</name>
    <dbReference type="NCBI Taxonomy" id="2040573"/>
    <lineage>
        <taxon>Bacteria</taxon>
        <taxon>Pseudomonadati</taxon>
        <taxon>Acidobacteriota</taxon>
        <taxon>Terriglobia</taxon>
        <taxon>Terriglobales</taxon>
        <taxon>Acidobacteriaceae</taxon>
        <taxon>Edaphobacter</taxon>
    </lineage>
</organism>
<dbReference type="InterPro" id="IPR013424">
    <property type="entry name" value="Ice-binding_C"/>
</dbReference>
<comment type="caution">
    <text evidence="2">The sequence shown here is derived from an EMBL/GenBank/DDBJ whole genome shotgun (WGS) entry which is preliminary data.</text>
</comment>
<reference evidence="2" key="2">
    <citation type="submission" date="2020-09" db="EMBL/GenBank/DDBJ databases">
        <authorList>
            <person name="Sun Q."/>
            <person name="Zhou Y."/>
        </authorList>
    </citation>
    <scope>NUCLEOTIDE SEQUENCE</scope>
    <source>
        <strain evidence="2">CGMCC 1.15447</strain>
    </source>
</reference>
<dbReference type="Pfam" id="PF07589">
    <property type="entry name" value="PEP-CTERM"/>
    <property type="match status" value="1"/>
</dbReference>
<dbReference type="AlphaFoldDB" id="A0A916W8K3"/>